<comment type="function">
    <text evidence="8">Has a dual role in the assembly of mitochondrial ATPase.</text>
</comment>
<dbReference type="EMBL" id="JAEFCI010011495">
    <property type="protein sequence ID" value="KAG5456588.1"/>
    <property type="molecule type" value="Genomic_DNA"/>
</dbReference>
<evidence type="ECO:0000256" key="7">
    <source>
        <dbReference type="ARBA" id="ARBA00023049"/>
    </source>
</evidence>
<comment type="caution">
    <text evidence="9">The sequence shown here is derived from an EMBL/GenBank/DDBJ whole genome shotgun (WGS) entry which is preliminary data.</text>
</comment>
<evidence type="ECO:0000256" key="1">
    <source>
        <dbReference type="ARBA" id="ARBA00004137"/>
    </source>
</evidence>
<keyword evidence="6 8" id="KW-0378">Hydrolase</keyword>
<keyword evidence="4 8" id="KW-0645">Protease</keyword>
<protein>
    <recommendedName>
        <fullName evidence="3 8">Mitochondrial inner membrane protease ATP23</fullName>
        <ecNumber evidence="8">3.4.24.-</ecNumber>
    </recommendedName>
</protein>
<keyword evidence="8" id="KW-0999">Mitochondrion inner membrane</keyword>
<dbReference type="AlphaFoldDB" id="A0A8H7ZP71"/>
<evidence type="ECO:0000256" key="8">
    <source>
        <dbReference type="RuleBase" id="RU364057"/>
    </source>
</evidence>
<evidence type="ECO:0000256" key="6">
    <source>
        <dbReference type="ARBA" id="ARBA00022801"/>
    </source>
</evidence>
<keyword evidence="7 8" id="KW-0482">Metalloprotease</keyword>
<dbReference type="EC" id="3.4.24.-" evidence="8"/>
<name>A0A8H7ZP71_9FUNG</name>
<sequence length="81" mass="9363">MLEKLSEAGCEVDPERFISCVTCEAQRGGGFHVIDGVSLCENRVHNKRMMEEALVHELMHAYDYCRYKVDWSNLYHHACAE</sequence>
<dbReference type="Pfam" id="PF09768">
    <property type="entry name" value="Peptidase_M76"/>
    <property type="match status" value="1"/>
</dbReference>
<organism evidence="9 10">
    <name type="scientific">Olpidium bornovanus</name>
    <dbReference type="NCBI Taxonomy" id="278681"/>
    <lineage>
        <taxon>Eukaryota</taxon>
        <taxon>Fungi</taxon>
        <taxon>Fungi incertae sedis</taxon>
        <taxon>Olpidiomycota</taxon>
        <taxon>Olpidiomycotina</taxon>
        <taxon>Olpidiomycetes</taxon>
        <taxon>Olpidiales</taxon>
        <taxon>Olpidiaceae</taxon>
        <taxon>Olpidium</taxon>
    </lineage>
</organism>
<reference evidence="9 10" key="1">
    <citation type="journal article" name="Sci. Rep.">
        <title>Genome-scale phylogenetic analyses confirm Olpidium as the closest living zoosporic fungus to the non-flagellated, terrestrial fungi.</title>
        <authorList>
            <person name="Chang Y."/>
            <person name="Rochon D."/>
            <person name="Sekimoto S."/>
            <person name="Wang Y."/>
            <person name="Chovatia M."/>
            <person name="Sandor L."/>
            <person name="Salamov A."/>
            <person name="Grigoriev I.V."/>
            <person name="Stajich J.E."/>
            <person name="Spatafora J.W."/>
        </authorList>
    </citation>
    <scope>NUCLEOTIDE SEQUENCE [LARGE SCALE GENOMIC DNA]</scope>
    <source>
        <strain evidence="9">S191</strain>
    </source>
</reference>
<comment type="subcellular location">
    <subcellularLocation>
        <location evidence="1 8">Mitochondrion inner membrane</location>
        <topology evidence="1 8">Peripheral membrane protein</topology>
        <orientation evidence="1 8">Intermembrane side</orientation>
    </subcellularLocation>
</comment>
<dbReference type="GO" id="GO:0033615">
    <property type="term" value="P:mitochondrial proton-transporting ATP synthase complex assembly"/>
    <property type="evidence" value="ECO:0007669"/>
    <property type="project" value="TreeGrafter"/>
</dbReference>
<dbReference type="OrthoDB" id="285308at2759"/>
<evidence type="ECO:0000256" key="2">
    <source>
        <dbReference type="ARBA" id="ARBA00009915"/>
    </source>
</evidence>
<proteinExistence type="inferred from homology"/>
<evidence type="ECO:0000313" key="10">
    <source>
        <dbReference type="Proteomes" id="UP000673691"/>
    </source>
</evidence>
<dbReference type="PANTHER" id="PTHR21711">
    <property type="entry name" value="MITOCHONDRIAL INNER MEMBRANE PROTEASE"/>
    <property type="match status" value="1"/>
</dbReference>
<gene>
    <name evidence="9" type="ORF">BJ554DRAFT_3635</name>
</gene>
<accession>A0A8H7ZP71</accession>
<dbReference type="GO" id="GO:0004222">
    <property type="term" value="F:metalloendopeptidase activity"/>
    <property type="evidence" value="ECO:0007669"/>
    <property type="project" value="InterPro"/>
</dbReference>
<dbReference type="InterPro" id="IPR019165">
    <property type="entry name" value="Peptidase_M76_ATP23"/>
</dbReference>
<feature type="non-terminal residue" evidence="9">
    <location>
        <position position="81"/>
    </location>
</feature>
<evidence type="ECO:0000256" key="5">
    <source>
        <dbReference type="ARBA" id="ARBA00022723"/>
    </source>
</evidence>
<evidence type="ECO:0000256" key="3">
    <source>
        <dbReference type="ARBA" id="ARBA00014615"/>
    </source>
</evidence>
<evidence type="ECO:0000256" key="4">
    <source>
        <dbReference type="ARBA" id="ARBA00022670"/>
    </source>
</evidence>
<keyword evidence="8" id="KW-0472">Membrane</keyword>
<dbReference type="Proteomes" id="UP000673691">
    <property type="component" value="Unassembled WGS sequence"/>
</dbReference>
<keyword evidence="10" id="KW-1185">Reference proteome</keyword>
<comment type="similarity">
    <text evidence="2 8">Belongs to the peptidase M76 family.</text>
</comment>
<dbReference type="GO" id="GO:0046872">
    <property type="term" value="F:metal ion binding"/>
    <property type="evidence" value="ECO:0007669"/>
    <property type="project" value="UniProtKB-KW"/>
</dbReference>
<dbReference type="PANTHER" id="PTHR21711:SF0">
    <property type="entry name" value="MITOCHONDRIAL INNER MEMBRANE PROTEASE ATP23 HOMOLOG"/>
    <property type="match status" value="1"/>
</dbReference>
<evidence type="ECO:0000313" key="9">
    <source>
        <dbReference type="EMBL" id="KAG5456588.1"/>
    </source>
</evidence>
<dbReference type="GO" id="GO:0034982">
    <property type="term" value="P:mitochondrial protein processing"/>
    <property type="evidence" value="ECO:0007669"/>
    <property type="project" value="TreeGrafter"/>
</dbReference>
<dbReference type="GO" id="GO:0005743">
    <property type="term" value="C:mitochondrial inner membrane"/>
    <property type="evidence" value="ECO:0007669"/>
    <property type="project" value="UniProtKB-SubCell"/>
</dbReference>
<keyword evidence="8" id="KW-0496">Mitochondrion</keyword>
<keyword evidence="5 8" id="KW-0479">Metal-binding</keyword>